<organism evidence="3 4">
    <name type="scientific">Arthrobotrys flagrans</name>
    <name type="common">Nematode-trapping fungus</name>
    <name type="synonym">Trichothecium flagrans</name>
    <dbReference type="NCBI Taxonomy" id="97331"/>
    <lineage>
        <taxon>Eukaryota</taxon>
        <taxon>Fungi</taxon>
        <taxon>Dikarya</taxon>
        <taxon>Ascomycota</taxon>
        <taxon>Pezizomycotina</taxon>
        <taxon>Orbiliomycetes</taxon>
        <taxon>Orbiliales</taxon>
        <taxon>Orbiliaceae</taxon>
        <taxon>Arthrobotrys</taxon>
    </lineage>
</organism>
<keyword evidence="2" id="KW-0812">Transmembrane</keyword>
<feature type="transmembrane region" description="Helical" evidence="2">
    <location>
        <begin position="765"/>
        <end position="785"/>
    </location>
</feature>
<keyword evidence="4" id="KW-1185">Reference proteome</keyword>
<dbReference type="GO" id="GO:0005789">
    <property type="term" value="C:endoplasmic reticulum membrane"/>
    <property type="evidence" value="ECO:0007669"/>
    <property type="project" value="TreeGrafter"/>
</dbReference>
<evidence type="ECO:0000313" key="3">
    <source>
        <dbReference type="EMBL" id="RVD89998.1"/>
    </source>
</evidence>
<dbReference type="STRING" id="97331.A0A437AFU1"/>
<keyword evidence="2" id="KW-1133">Transmembrane helix</keyword>
<feature type="transmembrane region" description="Helical" evidence="2">
    <location>
        <begin position="618"/>
        <end position="635"/>
    </location>
</feature>
<feature type="compositionally biased region" description="Basic and acidic residues" evidence="1">
    <location>
        <begin position="292"/>
        <end position="309"/>
    </location>
</feature>
<dbReference type="PANTHER" id="PTHR31303">
    <property type="entry name" value="CTP-DEPENDENT DIACYLGLYCEROL KINASE 1"/>
    <property type="match status" value="1"/>
</dbReference>
<evidence type="ECO:0000256" key="2">
    <source>
        <dbReference type="SAM" id="Phobius"/>
    </source>
</evidence>
<dbReference type="Proteomes" id="UP000283090">
    <property type="component" value="Unassembled WGS sequence"/>
</dbReference>
<dbReference type="EMBL" id="SAEB01000001">
    <property type="protein sequence ID" value="RVD89998.1"/>
    <property type="molecule type" value="Genomic_DNA"/>
</dbReference>
<feature type="compositionally biased region" description="Basic and acidic residues" evidence="1">
    <location>
        <begin position="352"/>
        <end position="370"/>
    </location>
</feature>
<keyword evidence="2" id="KW-0472">Membrane</keyword>
<reference evidence="3 4" key="1">
    <citation type="submission" date="2019-01" db="EMBL/GenBank/DDBJ databases">
        <title>Intercellular communication is required for trap formation in the nematode-trapping fungus Duddingtonia flagrans.</title>
        <authorList>
            <person name="Youssar L."/>
            <person name="Wernet V."/>
            <person name="Hensel N."/>
            <person name="Hildebrandt H.-G."/>
            <person name="Fischer R."/>
        </authorList>
    </citation>
    <scope>NUCLEOTIDE SEQUENCE [LARGE SCALE GENOMIC DNA]</scope>
    <source>
        <strain evidence="3 4">CBS H-5679</strain>
    </source>
</reference>
<feature type="compositionally biased region" description="Basic and acidic residues" evidence="1">
    <location>
        <begin position="158"/>
        <end position="171"/>
    </location>
</feature>
<feature type="transmembrane region" description="Helical" evidence="2">
    <location>
        <begin position="715"/>
        <end position="734"/>
    </location>
</feature>
<feature type="compositionally biased region" description="Basic and acidic residues" evidence="1">
    <location>
        <begin position="277"/>
        <end position="286"/>
    </location>
</feature>
<feature type="transmembrane region" description="Helical" evidence="2">
    <location>
        <begin position="656"/>
        <end position="676"/>
    </location>
</feature>
<gene>
    <name evidence="3" type="ORF">DFL_000981</name>
</gene>
<dbReference type="GO" id="GO:0006654">
    <property type="term" value="P:phosphatidic acid biosynthetic process"/>
    <property type="evidence" value="ECO:0007669"/>
    <property type="project" value="TreeGrafter"/>
</dbReference>
<comment type="caution">
    <text evidence="3">The sequence shown here is derived from an EMBL/GenBank/DDBJ whole genome shotgun (WGS) entry which is preliminary data.</text>
</comment>
<accession>A0A437AFU1</accession>
<protein>
    <recommendedName>
        <fullName evidence="5">Phosphatidate cytidylyltransferase</fullName>
    </recommendedName>
</protein>
<dbReference type="AlphaFoldDB" id="A0A437AFU1"/>
<feature type="transmembrane region" description="Helical" evidence="2">
    <location>
        <begin position="682"/>
        <end position="703"/>
    </location>
</feature>
<dbReference type="RefSeq" id="XP_067495542.1">
    <property type="nucleotide sequence ID" value="XM_067639752.1"/>
</dbReference>
<evidence type="ECO:0000313" key="4">
    <source>
        <dbReference type="Proteomes" id="UP000283090"/>
    </source>
</evidence>
<evidence type="ECO:0000256" key="1">
    <source>
        <dbReference type="SAM" id="MobiDB-lite"/>
    </source>
</evidence>
<dbReference type="GO" id="GO:0004143">
    <property type="term" value="F:ATP-dependent diacylglycerol kinase activity"/>
    <property type="evidence" value="ECO:0007669"/>
    <property type="project" value="InterPro"/>
</dbReference>
<feature type="region of interest" description="Disordered" evidence="1">
    <location>
        <begin position="77"/>
        <end position="197"/>
    </location>
</feature>
<dbReference type="OrthoDB" id="5673at2759"/>
<feature type="compositionally biased region" description="Low complexity" evidence="1">
    <location>
        <begin position="130"/>
        <end position="146"/>
    </location>
</feature>
<feature type="region of interest" description="Disordered" evidence="1">
    <location>
        <begin position="256"/>
        <end position="419"/>
    </location>
</feature>
<dbReference type="PANTHER" id="PTHR31303:SF1">
    <property type="entry name" value="CTP-DEPENDENT DIACYLGLYCEROL KINASE 1"/>
    <property type="match status" value="1"/>
</dbReference>
<proteinExistence type="predicted"/>
<sequence>MRLAKVNILRNGTSTTSGGHKHPTSLTFSTDRNVVGVFWYIKEELDDDEARKIARSKQASGHRGNIFYGSAERVWQKSDGRRNRHHTTKRENVKAETWPDSFAGRSYGLLSDEEDDEEGAADGPDPMDHQPSSQQSYLSSTTQQDPLSPPLSPSPARESLDATPRKQEDRTPPMPGSFVFEEDAPASPAFSSSLTESTQNVPDFLYSTPARPSYINPGLALESRYDSSSSLPLHSRFDMTPRQLAAFSRRKQEFERLMERPTTPSAMSDTGVDDWEISDKDRAERERRRKDLQRFRLERQKRLRLENRYEGQGSMEAGRKRPRASFEPMDSEPLVEQAPSKRSRSSELFARTLDRETRAGFKSPEPKRAVADGLPIPASDEIPRSPQETETPSLPASAYSAPTPSPSPPLPSETAVSKPAQLHMPKVPSGLRKAVNISSSPNTSPMNLQKRHARVVSEETVNLCRLSVNTFQRSSLLTYEFPPLKPSLASQAKPEKNIPPPLRDDVAASSTYEPASDTESRARARFRSKSPSLTGSNHCQTPATITTEQSNGFLSPPSAGWRSFSRSPSPLGLIPIHQTFRQLVHRHEVPRKVLHVSIGFLVLHLYKTGVQPATITPGLGYALIPIVSADVLRFVSPSFNWFYIRVLGALMRESEFSGWNGVIWYMIGTWTVLAVFPKDIATLSILLLSWCDTAASTFGRLFGRYTPQLRKGKSFAGSLAAFAVGSAATAYFYGKLVPDTPFWPDDPTSALSYIGELRLPVLGEVGGSIALGIVSVVTGLIGSVSELTDVWGLDDNVVIPVLSAAGIWGFFRAFAA</sequence>
<feature type="compositionally biased region" description="Low complexity" evidence="1">
    <location>
        <begin position="391"/>
        <end position="402"/>
    </location>
</feature>
<name>A0A437AFU1_ARTFL</name>
<feature type="compositionally biased region" description="Acidic residues" evidence="1">
    <location>
        <begin position="111"/>
        <end position="120"/>
    </location>
</feature>
<dbReference type="InterPro" id="IPR037997">
    <property type="entry name" value="Dgk1-like"/>
</dbReference>
<dbReference type="VEuPathDB" id="FungiDB:DFL_000981"/>
<feature type="region of interest" description="Disordered" evidence="1">
    <location>
        <begin position="488"/>
        <end position="542"/>
    </location>
</feature>
<dbReference type="GeneID" id="93583292"/>
<feature type="compositionally biased region" description="Polar residues" evidence="1">
    <location>
        <begin position="529"/>
        <end position="542"/>
    </location>
</feature>
<feature type="transmembrane region" description="Helical" evidence="2">
    <location>
        <begin position="797"/>
        <end position="815"/>
    </location>
</feature>
<evidence type="ECO:0008006" key="5">
    <source>
        <dbReference type="Google" id="ProtNLM"/>
    </source>
</evidence>